<dbReference type="EMBL" id="CP036265">
    <property type="protein sequence ID" value="QDT14299.1"/>
    <property type="molecule type" value="Genomic_DNA"/>
</dbReference>
<reference evidence="1 2" key="1">
    <citation type="submission" date="2019-02" db="EMBL/GenBank/DDBJ databases">
        <title>Deep-cultivation of Planctomycetes and their phenomic and genomic characterization uncovers novel biology.</title>
        <authorList>
            <person name="Wiegand S."/>
            <person name="Jogler M."/>
            <person name="Boedeker C."/>
            <person name="Pinto D."/>
            <person name="Vollmers J."/>
            <person name="Rivas-Marin E."/>
            <person name="Kohn T."/>
            <person name="Peeters S.H."/>
            <person name="Heuer A."/>
            <person name="Rast P."/>
            <person name="Oberbeckmann S."/>
            <person name="Bunk B."/>
            <person name="Jeske O."/>
            <person name="Meyerdierks A."/>
            <person name="Storesund J.E."/>
            <person name="Kallscheuer N."/>
            <person name="Luecker S."/>
            <person name="Lage O.M."/>
            <person name="Pohl T."/>
            <person name="Merkel B.J."/>
            <person name="Hornburger P."/>
            <person name="Mueller R.-W."/>
            <person name="Bruemmer F."/>
            <person name="Labrenz M."/>
            <person name="Spormann A.M."/>
            <person name="Op den Camp H."/>
            <person name="Overmann J."/>
            <person name="Amann R."/>
            <person name="Jetten M.S.M."/>
            <person name="Mascher T."/>
            <person name="Medema M.H."/>
            <person name="Devos D.P."/>
            <person name="Kaster A.-K."/>
            <person name="Ovreas L."/>
            <person name="Rohde M."/>
            <person name="Galperin M.Y."/>
            <person name="Jogler C."/>
        </authorList>
    </citation>
    <scope>NUCLEOTIDE SEQUENCE [LARGE SCALE GENOMIC DNA]</scope>
    <source>
        <strain evidence="1 2">CA12</strain>
    </source>
</reference>
<dbReference type="Gene3D" id="3.40.30.10">
    <property type="entry name" value="Glutaredoxin"/>
    <property type="match status" value="1"/>
</dbReference>
<dbReference type="RefSeq" id="WP_145357017.1">
    <property type="nucleotide sequence ID" value="NZ_CP036265.1"/>
</dbReference>
<protein>
    <recommendedName>
        <fullName evidence="3">Thiol reductase thioredoxin</fullName>
    </recommendedName>
</protein>
<dbReference type="AlphaFoldDB" id="A0A517P4K6"/>
<dbReference type="Proteomes" id="UP000318741">
    <property type="component" value="Chromosome"/>
</dbReference>
<dbReference type="KEGG" id="acaf:CA12_03710"/>
<gene>
    <name evidence="1" type="ORF">CA12_03710</name>
</gene>
<evidence type="ECO:0008006" key="3">
    <source>
        <dbReference type="Google" id="ProtNLM"/>
    </source>
</evidence>
<dbReference type="OrthoDB" id="6120799at2"/>
<keyword evidence="2" id="KW-1185">Reference proteome</keyword>
<dbReference type="Pfam" id="PF14595">
    <property type="entry name" value="Thioredoxin_9"/>
    <property type="match status" value="1"/>
</dbReference>
<proteinExistence type="predicted"/>
<organism evidence="1 2">
    <name type="scientific">Alienimonas californiensis</name>
    <dbReference type="NCBI Taxonomy" id="2527989"/>
    <lineage>
        <taxon>Bacteria</taxon>
        <taxon>Pseudomonadati</taxon>
        <taxon>Planctomycetota</taxon>
        <taxon>Planctomycetia</taxon>
        <taxon>Planctomycetales</taxon>
        <taxon>Planctomycetaceae</taxon>
        <taxon>Alienimonas</taxon>
    </lineage>
</organism>
<dbReference type="CDD" id="cd02947">
    <property type="entry name" value="TRX_family"/>
    <property type="match status" value="1"/>
</dbReference>
<accession>A0A517P4K6</accession>
<evidence type="ECO:0000313" key="2">
    <source>
        <dbReference type="Proteomes" id="UP000318741"/>
    </source>
</evidence>
<dbReference type="InterPro" id="IPR036249">
    <property type="entry name" value="Thioredoxin-like_sf"/>
</dbReference>
<name>A0A517P4K6_9PLAN</name>
<sequence>MLDFAAKFSEGLSYDAFLEAHGSDADRAKWAAALEQFTLTPEQTALIEGFTREMPVFCLAGAWCGDCVSQCPIFHRIASANDRIKLRFFDRDAHPDLADELQICGAARVPSVLFLAEDFAPTGRYGDKTLVKYRKLAGELSGAACSLGANEPAALRAAVTAEWVEQFERNQLILRTSGRLRKKHGD</sequence>
<evidence type="ECO:0000313" key="1">
    <source>
        <dbReference type="EMBL" id="QDT14299.1"/>
    </source>
</evidence>
<dbReference type="SUPFAM" id="SSF52833">
    <property type="entry name" value="Thioredoxin-like"/>
    <property type="match status" value="1"/>
</dbReference>